<dbReference type="Pfam" id="PF02581">
    <property type="entry name" value="TMP-TENI"/>
    <property type="match status" value="1"/>
</dbReference>
<dbReference type="EMBL" id="VTXC01000002">
    <property type="protein sequence ID" value="NOH69956.1"/>
    <property type="molecule type" value="Genomic_DNA"/>
</dbReference>
<dbReference type="GO" id="GO:0009228">
    <property type="term" value="P:thiamine biosynthetic process"/>
    <property type="evidence" value="ECO:0007669"/>
    <property type="project" value="UniProtKB-KW"/>
</dbReference>
<feature type="domain" description="Thiamine phosphate synthase/TenI" evidence="1">
    <location>
        <begin position="50"/>
        <end position="158"/>
    </location>
</feature>
<dbReference type="InterPro" id="IPR036206">
    <property type="entry name" value="ThiamineP_synth_sf"/>
</dbReference>
<protein>
    <submittedName>
        <fullName evidence="2">Thiamine phosphate synthase</fullName>
    </submittedName>
</protein>
<accession>A0A7Y3ZVM4</accession>
<proteinExistence type="predicted"/>
<dbReference type="Proteomes" id="UP000565719">
    <property type="component" value="Unassembled WGS sequence"/>
</dbReference>
<sequence length="160" mass="17136">MLEKKCRAGMSQIRAKNHTLTTLKEVMGSKLTGIVLLNSASYDGSQLGPFQGVHLTSKDAQDTALIKDIKKAGARYIAASCHNQAELEIANSVKCDFVTISPVHIASCHPQATPIGWQRFSQLASLAKMPAFALGGVGIHDLATAQKHDAYGVSGISQFW</sequence>
<gene>
    <name evidence="2" type="ORF">F0225_01190</name>
</gene>
<comment type="caution">
    <text evidence="2">The sequence shown here is derived from an EMBL/GenBank/DDBJ whole genome shotgun (WGS) entry which is preliminary data.</text>
</comment>
<dbReference type="SUPFAM" id="SSF51391">
    <property type="entry name" value="Thiamin phosphate synthase"/>
    <property type="match status" value="1"/>
</dbReference>
<reference evidence="2 3" key="1">
    <citation type="submission" date="2019-09" db="EMBL/GenBank/DDBJ databases">
        <title>Draft genome sequencing and comparative genomics of hatchery-associated Vibrios.</title>
        <authorList>
            <person name="Kehlet-Delgado H."/>
            <person name="Mueller R.S."/>
        </authorList>
    </citation>
    <scope>NUCLEOTIDE SEQUENCE [LARGE SCALE GENOMIC DNA]</scope>
    <source>
        <strain evidence="2 3">99-46-Y</strain>
    </source>
</reference>
<evidence type="ECO:0000259" key="1">
    <source>
        <dbReference type="Pfam" id="PF02581"/>
    </source>
</evidence>
<dbReference type="CDD" id="cd00564">
    <property type="entry name" value="TMP_TenI"/>
    <property type="match status" value="1"/>
</dbReference>
<dbReference type="InterPro" id="IPR022998">
    <property type="entry name" value="ThiamineP_synth_TenI"/>
</dbReference>
<dbReference type="InterPro" id="IPR013785">
    <property type="entry name" value="Aldolase_TIM"/>
</dbReference>
<dbReference type="AlphaFoldDB" id="A0A7Y3ZVM4"/>
<organism evidence="2 3">
    <name type="scientific">Vibrio pectenicida</name>
    <dbReference type="NCBI Taxonomy" id="62763"/>
    <lineage>
        <taxon>Bacteria</taxon>
        <taxon>Pseudomonadati</taxon>
        <taxon>Pseudomonadota</taxon>
        <taxon>Gammaproteobacteria</taxon>
        <taxon>Vibrionales</taxon>
        <taxon>Vibrionaceae</taxon>
        <taxon>Vibrio</taxon>
    </lineage>
</organism>
<evidence type="ECO:0000313" key="3">
    <source>
        <dbReference type="Proteomes" id="UP000565719"/>
    </source>
</evidence>
<evidence type="ECO:0000313" key="2">
    <source>
        <dbReference type="EMBL" id="NOH69956.1"/>
    </source>
</evidence>
<dbReference type="Gene3D" id="3.20.20.70">
    <property type="entry name" value="Aldolase class I"/>
    <property type="match status" value="1"/>
</dbReference>
<name>A0A7Y3ZVM4_9VIBR</name>